<dbReference type="InterPro" id="IPR003439">
    <property type="entry name" value="ABC_transporter-like_ATP-bd"/>
</dbReference>
<dbReference type="PANTHER" id="PTHR24220">
    <property type="entry name" value="IMPORT ATP-BINDING PROTEIN"/>
    <property type="match status" value="1"/>
</dbReference>
<dbReference type="Pfam" id="PF00005">
    <property type="entry name" value="ABC_tran"/>
    <property type="match status" value="1"/>
</dbReference>
<dbReference type="PROSITE" id="PS00211">
    <property type="entry name" value="ABC_TRANSPORTER_1"/>
    <property type="match status" value="1"/>
</dbReference>
<dbReference type="GO" id="GO:0016887">
    <property type="term" value="F:ATP hydrolysis activity"/>
    <property type="evidence" value="ECO:0007669"/>
    <property type="project" value="InterPro"/>
</dbReference>
<dbReference type="GO" id="GO:0005886">
    <property type="term" value="C:plasma membrane"/>
    <property type="evidence" value="ECO:0007669"/>
    <property type="project" value="TreeGrafter"/>
</dbReference>
<keyword evidence="3 5" id="KW-0067">ATP-binding</keyword>
<keyword evidence="1" id="KW-0813">Transport</keyword>
<evidence type="ECO:0000313" key="6">
    <source>
        <dbReference type="Proteomes" id="UP001147653"/>
    </source>
</evidence>
<dbReference type="SUPFAM" id="SSF52540">
    <property type="entry name" value="P-loop containing nucleoside triphosphate hydrolases"/>
    <property type="match status" value="1"/>
</dbReference>
<dbReference type="FunFam" id="3.40.50.300:FF:000032">
    <property type="entry name" value="Export ABC transporter ATP-binding protein"/>
    <property type="match status" value="1"/>
</dbReference>
<evidence type="ECO:0000259" key="4">
    <source>
        <dbReference type="PROSITE" id="PS50893"/>
    </source>
</evidence>
<dbReference type="InterPro" id="IPR017911">
    <property type="entry name" value="MacB-like_ATP-bd"/>
</dbReference>
<feature type="domain" description="ABC transporter" evidence="4">
    <location>
        <begin position="7"/>
        <end position="234"/>
    </location>
</feature>
<dbReference type="GO" id="GO:0098796">
    <property type="term" value="C:membrane protein complex"/>
    <property type="evidence" value="ECO:0007669"/>
    <property type="project" value="UniProtKB-ARBA"/>
</dbReference>
<dbReference type="GO" id="GO:0022857">
    <property type="term" value="F:transmembrane transporter activity"/>
    <property type="evidence" value="ECO:0007669"/>
    <property type="project" value="UniProtKB-ARBA"/>
</dbReference>
<organism evidence="5 6">
    <name type="scientific">Solirubrobacter phytolaccae</name>
    <dbReference type="NCBI Taxonomy" id="1404360"/>
    <lineage>
        <taxon>Bacteria</taxon>
        <taxon>Bacillati</taxon>
        <taxon>Actinomycetota</taxon>
        <taxon>Thermoleophilia</taxon>
        <taxon>Solirubrobacterales</taxon>
        <taxon>Solirubrobacteraceae</taxon>
        <taxon>Solirubrobacter</taxon>
    </lineage>
</organism>
<evidence type="ECO:0000256" key="3">
    <source>
        <dbReference type="ARBA" id="ARBA00022840"/>
    </source>
</evidence>
<evidence type="ECO:0000256" key="1">
    <source>
        <dbReference type="ARBA" id="ARBA00022448"/>
    </source>
</evidence>
<reference evidence="5" key="1">
    <citation type="submission" date="2022-10" db="EMBL/GenBank/DDBJ databases">
        <title>The WGS of Solirubrobacter phytolaccae KCTC 29190.</title>
        <authorList>
            <person name="Jiang Z."/>
        </authorList>
    </citation>
    <scope>NUCLEOTIDE SEQUENCE</scope>
    <source>
        <strain evidence="5">KCTC 29190</strain>
    </source>
</reference>
<dbReference type="InterPro" id="IPR015854">
    <property type="entry name" value="ABC_transpr_LolD-like"/>
</dbReference>
<accession>A0A9X3NG25</accession>
<evidence type="ECO:0000313" key="5">
    <source>
        <dbReference type="EMBL" id="MDA0183401.1"/>
    </source>
</evidence>
<dbReference type="EMBL" id="JAPDDP010000053">
    <property type="protein sequence ID" value="MDA0183401.1"/>
    <property type="molecule type" value="Genomic_DNA"/>
</dbReference>
<dbReference type="Proteomes" id="UP001147653">
    <property type="component" value="Unassembled WGS sequence"/>
</dbReference>
<dbReference type="InterPro" id="IPR017871">
    <property type="entry name" value="ABC_transporter-like_CS"/>
</dbReference>
<dbReference type="GO" id="GO:0005524">
    <property type="term" value="F:ATP binding"/>
    <property type="evidence" value="ECO:0007669"/>
    <property type="project" value="UniProtKB-KW"/>
</dbReference>
<gene>
    <name evidence="5" type="ORF">OJ997_24030</name>
</gene>
<dbReference type="InterPro" id="IPR027417">
    <property type="entry name" value="P-loop_NTPase"/>
</dbReference>
<comment type="caution">
    <text evidence="5">The sequence shown here is derived from an EMBL/GenBank/DDBJ whole genome shotgun (WGS) entry which is preliminary data.</text>
</comment>
<dbReference type="AlphaFoldDB" id="A0A9X3NG25"/>
<dbReference type="PANTHER" id="PTHR24220:SF86">
    <property type="entry name" value="ABC TRANSPORTER ABCH.1"/>
    <property type="match status" value="1"/>
</dbReference>
<dbReference type="RefSeq" id="WP_270027790.1">
    <property type="nucleotide sequence ID" value="NZ_JAPDDP010000053.1"/>
</dbReference>
<dbReference type="CDD" id="cd03255">
    <property type="entry name" value="ABC_MJ0796_LolCDE_FtsE"/>
    <property type="match status" value="1"/>
</dbReference>
<sequence>MSERPVIHLRDVTREYRVTEEVVVHALRGVSLRIDQGDYVAVMGSSGSGKSTLMHILGCLDSPTAGRYELDGVDVRDIPEDDLADLRNRKIGFVFQAFNLVPRTTALANVELPLTYAGVPRATRRARAAAALRTVGMGERLHHQPSELSGGQQQRVAVARALVTNPPLILADEPTGNLDSHSTAEVLDVFERLHNAGRTIVLITHEEDVAARAQRTIRLADGLVLSDTAQQAFAA</sequence>
<name>A0A9X3NG25_9ACTN</name>
<proteinExistence type="predicted"/>
<dbReference type="SMART" id="SM00382">
    <property type="entry name" value="AAA"/>
    <property type="match status" value="1"/>
</dbReference>
<protein>
    <submittedName>
        <fullName evidence="5">ABC transporter ATP-binding protein</fullName>
    </submittedName>
</protein>
<keyword evidence="6" id="KW-1185">Reference proteome</keyword>
<keyword evidence="2" id="KW-0547">Nucleotide-binding</keyword>
<dbReference type="PROSITE" id="PS50893">
    <property type="entry name" value="ABC_TRANSPORTER_2"/>
    <property type="match status" value="1"/>
</dbReference>
<dbReference type="Gene3D" id="3.40.50.300">
    <property type="entry name" value="P-loop containing nucleotide triphosphate hydrolases"/>
    <property type="match status" value="1"/>
</dbReference>
<dbReference type="InterPro" id="IPR003593">
    <property type="entry name" value="AAA+_ATPase"/>
</dbReference>
<evidence type="ECO:0000256" key="2">
    <source>
        <dbReference type="ARBA" id="ARBA00022741"/>
    </source>
</evidence>